<evidence type="ECO:0000256" key="1">
    <source>
        <dbReference type="SAM" id="MobiDB-lite"/>
    </source>
</evidence>
<accession>A0AA88J827</accession>
<feature type="compositionally biased region" description="Basic and acidic residues" evidence="1">
    <location>
        <begin position="8"/>
        <end position="25"/>
    </location>
</feature>
<organism evidence="2 3">
    <name type="scientific">Channa striata</name>
    <name type="common">Snakehead murrel</name>
    <name type="synonym">Ophicephalus striatus</name>
    <dbReference type="NCBI Taxonomy" id="64152"/>
    <lineage>
        <taxon>Eukaryota</taxon>
        <taxon>Metazoa</taxon>
        <taxon>Chordata</taxon>
        <taxon>Craniata</taxon>
        <taxon>Vertebrata</taxon>
        <taxon>Euteleostomi</taxon>
        <taxon>Actinopterygii</taxon>
        <taxon>Neopterygii</taxon>
        <taxon>Teleostei</taxon>
        <taxon>Neoteleostei</taxon>
        <taxon>Acanthomorphata</taxon>
        <taxon>Anabantaria</taxon>
        <taxon>Anabantiformes</taxon>
        <taxon>Channoidei</taxon>
        <taxon>Channidae</taxon>
        <taxon>Channa</taxon>
    </lineage>
</organism>
<comment type="caution">
    <text evidence="2">The sequence shown here is derived from an EMBL/GenBank/DDBJ whole genome shotgun (WGS) entry which is preliminary data.</text>
</comment>
<dbReference type="EMBL" id="JAUPFM010000020">
    <property type="protein sequence ID" value="KAK2819030.1"/>
    <property type="molecule type" value="Genomic_DNA"/>
</dbReference>
<name>A0AA88J827_CHASR</name>
<reference evidence="2" key="1">
    <citation type="submission" date="2023-07" db="EMBL/GenBank/DDBJ databases">
        <title>Chromosome-level Genome Assembly of Striped Snakehead (Channa striata).</title>
        <authorList>
            <person name="Liu H."/>
        </authorList>
    </citation>
    <scope>NUCLEOTIDE SEQUENCE</scope>
    <source>
        <strain evidence="2">Gz</strain>
        <tissue evidence="2">Muscle</tissue>
    </source>
</reference>
<dbReference type="Proteomes" id="UP001187415">
    <property type="component" value="Unassembled WGS sequence"/>
</dbReference>
<proteinExistence type="predicted"/>
<sequence>MLKQKGFMQEKENSDHASQRSHQQEEENLGDILTPSVTPELPRYALQCRWAPLSGLDPDTLTFPGGAPIQLHTVPPALLLRIPLFYVCTRCGKCDFYRLDIPLQRHTCSPSPGPKDWTAGSSRLVWHRLPRVSELHLQGSNTTPHSRAETRTDCTEDTDRATRWISSVFVATDPSICHRRPGHMSSDI</sequence>
<protein>
    <submittedName>
        <fullName evidence="2">Uncharacterized protein</fullName>
    </submittedName>
</protein>
<dbReference type="AlphaFoldDB" id="A0AA88J827"/>
<gene>
    <name evidence="2" type="ORF">Q5P01_024591</name>
</gene>
<keyword evidence="3" id="KW-1185">Reference proteome</keyword>
<feature type="region of interest" description="Disordered" evidence="1">
    <location>
        <begin position="1"/>
        <end position="35"/>
    </location>
</feature>
<evidence type="ECO:0000313" key="2">
    <source>
        <dbReference type="EMBL" id="KAK2819030.1"/>
    </source>
</evidence>
<evidence type="ECO:0000313" key="3">
    <source>
        <dbReference type="Proteomes" id="UP001187415"/>
    </source>
</evidence>